<proteinExistence type="inferred from homology"/>
<keyword evidence="2" id="KW-1277">Toxin-antitoxin system</keyword>
<dbReference type="HOGENOM" id="CLU_155761_0_1_7"/>
<dbReference type="PANTHER" id="PTHR35601">
    <property type="entry name" value="TOXIN RELE"/>
    <property type="match status" value="1"/>
</dbReference>
<dbReference type="STRING" id="760154.Sulba_0433"/>
<evidence type="ECO:0000313" key="3">
    <source>
        <dbReference type="EMBL" id="AFL67751.1"/>
    </source>
</evidence>
<dbReference type="RefSeq" id="WP_014768631.1">
    <property type="nucleotide sequence ID" value="NC_018002.1"/>
</dbReference>
<evidence type="ECO:0000256" key="1">
    <source>
        <dbReference type="ARBA" id="ARBA00006226"/>
    </source>
</evidence>
<dbReference type="NCBIfam" id="TIGR02385">
    <property type="entry name" value="RelE_StbE"/>
    <property type="match status" value="1"/>
</dbReference>
<dbReference type="Gene3D" id="3.30.2310.20">
    <property type="entry name" value="RelE-like"/>
    <property type="match status" value="1"/>
</dbReference>
<dbReference type="EMBL" id="CP003333">
    <property type="protein sequence ID" value="AFL67751.1"/>
    <property type="molecule type" value="Genomic_DNA"/>
</dbReference>
<organism evidence="3 4">
    <name type="scientific">Sulfurospirillum barnesii (strain ATCC 700032 / DSM 10660 / SES-3)</name>
    <dbReference type="NCBI Taxonomy" id="760154"/>
    <lineage>
        <taxon>Bacteria</taxon>
        <taxon>Pseudomonadati</taxon>
        <taxon>Campylobacterota</taxon>
        <taxon>Epsilonproteobacteria</taxon>
        <taxon>Campylobacterales</taxon>
        <taxon>Sulfurospirillaceae</taxon>
        <taxon>Sulfurospirillum</taxon>
    </lineage>
</organism>
<evidence type="ECO:0000313" key="4">
    <source>
        <dbReference type="Proteomes" id="UP000006176"/>
    </source>
</evidence>
<dbReference type="PANTHER" id="PTHR35601:SF1">
    <property type="entry name" value="TOXIN RELE"/>
    <property type="match status" value="1"/>
</dbReference>
<protein>
    <submittedName>
        <fullName evidence="3">Addiction module toxin, RelE/StbE family</fullName>
    </submittedName>
</protein>
<name>I3XUX7_SULBS</name>
<dbReference type="Proteomes" id="UP000006176">
    <property type="component" value="Chromosome"/>
</dbReference>
<dbReference type="SUPFAM" id="SSF143011">
    <property type="entry name" value="RelE-like"/>
    <property type="match status" value="1"/>
</dbReference>
<gene>
    <name evidence="3" type="ordered locus">Sulba_0433</name>
</gene>
<dbReference type="InterPro" id="IPR035093">
    <property type="entry name" value="RelE/ParE_toxin_dom_sf"/>
</dbReference>
<dbReference type="Pfam" id="PF05016">
    <property type="entry name" value="ParE_toxin"/>
    <property type="match status" value="1"/>
</dbReference>
<keyword evidence="4" id="KW-1185">Reference proteome</keyword>
<dbReference type="eggNOG" id="COG2026">
    <property type="taxonomic scope" value="Bacteria"/>
</dbReference>
<sequence>MRYELEFHPQALKEWKNLGETIKEQFKKKLQERLENPKVPKDKLVGFDAVYKIKLKTAGYRLAYEVIDERVVIIVLVIGKRENNKVYNALYSRFEK</sequence>
<dbReference type="InterPro" id="IPR007712">
    <property type="entry name" value="RelE/ParE_toxin"/>
</dbReference>
<dbReference type="KEGG" id="sba:Sulba_0433"/>
<accession>I3XUX7</accession>
<evidence type="ECO:0000256" key="2">
    <source>
        <dbReference type="ARBA" id="ARBA00022649"/>
    </source>
</evidence>
<comment type="similarity">
    <text evidence="1">Belongs to the RelE toxin family.</text>
</comment>
<dbReference type="OrthoDB" id="9801234at2"/>
<dbReference type="PATRIC" id="fig|760154.4.peg.430"/>
<dbReference type="AlphaFoldDB" id="I3XUX7"/>
<reference evidence="3 4" key="1">
    <citation type="submission" date="2012-06" db="EMBL/GenBank/DDBJ databases">
        <title>Complete sequence of Sulfurospirillum barnesii SES-3.</title>
        <authorList>
            <consortium name="US DOE Joint Genome Institute"/>
            <person name="Lucas S."/>
            <person name="Han J."/>
            <person name="Lapidus A."/>
            <person name="Cheng J.-F."/>
            <person name="Goodwin L."/>
            <person name="Pitluck S."/>
            <person name="Peters L."/>
            <person name="Ovchinnikova G."/>
            <person name="Lu M."/>
            <person name="Detter J.C."/>
            <person name="Han C."/>
            <person name="Tapia R."/>
            <person name="Land M."/>
            <person name="Hauser L."/>
            <person name="Kyrpides N."/>
            <person name="Ivanova N."/>
            <person name="Pagani I."/>
            <person name="Stolz J."/>
            <person name="Arkin A."/>
            <person name="Dehal P."/>
            <person name="Oremland R."/>
            <person name="Saltikov C."/>
            <person name="Basu P."/>
            <person name="Hollibaugh J."/>
            <person name="Newman D."/>
            <person name="Stolyar S."/>
            <person name="Hazen T."/>
            <person name="Woyke T."/>
        </authorList>
    </citation>
    <scope>NUCLEOTIDE SEQUENCE [LARGE SCALE GENOMIC DNA]</scope>
    <source>
        <strain evidence="4">ATCC 700032 / DSM 10660 / SES-3</strain>
    </source>
</reference>